<comment type="subunit">
    <text evidence="8">The basal body constitutes a major portion of the flagellar organelle and consists of four rings (L,P,S, and M) mounted on a central rod.</text>
</comment>
<gene>
    <name evidence="8" type="primary">flgI</name>
    <name evidence="9" type="ORF">EYW49_20180</name>
</gene>
<name>A0A4Q9VF59_9HYPH</name>
<feature type="signal peptide" evidence="8">
    <location>
        <begin position="1"/>
        <end position="27"/>
    </location>
</feature>
<dbReference type="GO" id="GO:0030288">
    <property type="term" value="C:outer membrane-bounded periplasmic space"/>
    <property type="evidence" value="ECO:0007669"/>
    <property type="project" value="InterPro"/>
</dbReference>
<dbReference type="NCBIfam" id="NF003676">
    <property type="entry name" value="PRK05303.1"/>
    <property type="match status" value="1"/>
</dbReference>
<comment type="subcellular location">
    <subcellularLocation>
        <location evidence="2 8">Bacterial flagellum basal body</location>
    </subcellularLocation>
</comment>
<dbReference type="EMBL" id="SJFN01000043">
    <property type="protein sequence ID" value="TBW33497.1"/>
    <property type="molecule type" value="Genomic_DNA"/>
</dbReference>
<dbReference type="OrthoDB" id="9786431at2"/>
<dbReference type="GO" id="GO:0005198">
    <property type="term" value="F:structural molecule activity"/>
    <property type="evidence" value="ECO:0007669"/>
    <property type="project" value="InterPro"/>
</dbReference>
<dbReference type="Proteomes" id="UP000292781">
    <property type="component" value="Unassembled WGS sequence"/>
</dbReference>
<evidence type="ECO:0000256" key="7">
    <source>
        <dbReference type="ARBA" id="ARBA00032344"/>
    </source>
</evidence>
<reference evidence="9 10" key="1">
    <citation type="submission" date="2019-02" db="EMBL/GenBank/DDBJ databases">
        <title>Siculibacillus lacustris gen. nov., sp. nov., a new rosette-forming bacterium isolated from a freshwater crater lake (Lake St. Ana, Romania).</title>
        <authorList>
            <person name="Felfoldi T."/>
            <person name="Marton Z."/>
            <person name="Szabo A."/>
            <person name="Mentes A."/>
            <person name="Boka K."/>
            <person name="Marialigeti K."/>
            <person name="Mathe I."/>
            <person name="Koncz M."/>
            <person name="Schumann P."/>
            <person name="Toth E."/>
        </authorList>
    </citation>
    <scope>NUCLEOTIDE SEQUENCE [LARGE SCALE GENOMIC DNA]</scope>
    <source>
        <strain evidence="9 10">SA-279</strain>
    </source>
</reference>
<dbReference type="PRINTS" id="PR01010">
    <property type="entry name" value="FLGPRINGFLGI"/>
</dbReference>
<evidence type="ECO:0000256" key="1">
    <source>
        <dbReference type="ARBA" id="ARBA00002591"/>
    </source>
</evidence>
<organism evidence="9 10">
    <name type="scientific">Siculibacillus lacustris</name>
    <dbReference type="NCBI Taxonomy" id="1549641"/>
    <lineage>
        <taxon>Bacteria</taxon>
        <taxon>Pseudomonadati</taxon>
        <taxon>Pseudomonadota</taxon>
        <taxon>Alphaproteobacteria</taxon>
        <taxon>Hyphomicrobiales</taxon>
        <taxon>Ancalomicrobiaceae</taxon>
        <taxon>Siculibacillus</taxon>
    </lineage>
</organism>
<evidence type="ECO:0000256" key="2">
    <source>
        <dbReference type="ARBA" id="ARBA00004117"/>
    </source>
</evidence>
<feature type="chain" id="PRO_5021050439" description="Flagellar P-ring protein" evidence="8">
    <location>
        <begin position="28"/>
        <end position="374"/>
    </location>
</feature>
<keyword evidence="9" id="KW-0969">Cilium</keyword>
<evidence type="ECO:0000256" key="5">
    <source>
        <dbReference type="ARBA" id="ARBA00022764"/>
    </source>
</evidence>
<evidence type="ECO:0000256" key="8">
    <source>
        <dbReference type="HAMAP-Rule" id="MF_00416"/>
    </source>
</evidence>
<proteinExistence type="inferred from homology"/>
<keyword evidence="9" id="KW-0966">Cell projection</keyword>
<dbReference type="AlphaFoldDB" id="A0A4Q9VF59"/>
<accession>A0A4Q9VF59</accession>
<comment type="caution">
    <text evidence="9">The sequence shown here is derived from an EMBL/GenBank/DDBJ whole genome shotgun (WGS) entry which is preliminary data.</text>
</comment>
<comment type="similarity">
    <text evidence="8">Belongs to the FlgI family.</text>
</comment>
<dbReference type="PANTHER" id="PTHR30381:SF0">
    <property type="entry name" value="FLAGELLAR P-RING PROTEIN"/>
    <property type="match status" value="1"/>
</dbReference>
<protein>
    <recommendedName>
        <fullName evidence="3 8">Flagellar P-ring protein</fullName>
    </recommendedName>
    <alternativeName>
        <fullName evidence="7 8">Basal body P-ring protein</fullName>
    </alternativeName>
</protein>
<evidence type="ECO:0000313" key="10">
    <source>
        <dbReference type="Proteomes" id="UP000292781"/>
    </source>
</evidence>
<comment type="function">
    <text evidence="1 8">Assembles around the rod to form the L-ring and probably protects the motor/basal body from shearing forces during rotation.</text>
</comment>
<evidence type="ECO:0000256" key="3">
    <source>
        <dbReference type="ARBA" id="ARBA00019515"/>
    </source>
</evidence>
<dbReference type="GO" id="GO:0071973">
    <property type="term" value="P:bacterial-type flagellum-dependent cell motility"/>
    <property type="evidence" value="ECO:0007669"/>
    <property type="project" value="InterPro"/>
</dbReference>
<keyword evidence="10" id="KW-1185">Reference proteome</keyword>
<dbReference type="RefSeq" id="WP_131311436.1">
    <property type="nucleotide sequence ID" value="NZ_SJFN01000043.1"/>
</dbReference>
<dbReference type="HAMAP" id="MF_00416">
    <property type="entry name" value="FlgI"/>
    <property type="match status" value="1"/>
</dbReference>
<keyword evidence="5" id="KW-0574">Periplasm</keyword>
<dbReference type="Pfam" id="PF02119">
    <property type="entry name" value="FlgI"/>
    <property type="match status" value="1"/>
</dbReference>
<evidence type="ECO:0000313" key="9">
    <source>
        <dbReference type="EMBL" id="TBW33497.1"/>
    </source>
</evidence>
<evidence type="ECO:0000256" key="6">
    <source>
        <dbReference type="ARBA" id="ARBA00023143"/>
    </source>
</evidence>
<keyword evidence="6 8" id="KW-0975">Bacterial flagellum</keyword>
<keyword evidence="9" id="KW-0282">Flagellum</keyword>
<evidence type="ECO:0000256" key="4">
    <source>
        <dbReference type="ARBA" id="ARBA00022729"/>
    </source>
</evidence>
<dbReference type="GO" id="GO:0009428">
    <property type="term" value="C:bacterial-type flagellum basal body, distal rod, P ring"/>
    <property type="evidence" value="ECO:0007669"/>
    <property type="project" value="InterPro"/>
</dbReference>
<dbReference type="InterPro" id="IPR001782">
    <property type="entry name" value="Flag_FlgI"/>
</dbReference>
<dbReference type="PANTHER" id="PTHR30381">
    <property type="entry name" value="FLAGELLAR P-RING PERIPLASMIC PROTEIN FLGI"/>
    <property type="match status" value="1"/>
</dbReference>
<keyword evidence="4 8" id="KW-0732">Signal</keyword>
<sequence length="374" mass="38876" precursor="true">MPKWSASLAGALVAVVALCGATHPAEAAASRIKDLASIEGVRENQLVGYGIVVGLNGTGDSLNNAPFTKQSLQAMLERMGVNTRGANMRTANVAAVMVTANLHAFATQGTRIDVNISALGDSKSLQGGTLLVTPLMGADGEAYAIAQGPLTVGGFSAKGDAASITRGVPTSARIANGAMVEREVEFKLGTMSTVRLALRNPDFTTARRIAMAINDLIGVPSAEPIDPSTVRLTLPPKFNGNIVDLITDIEQLAVEPDLPAKVVIDEATGIVVMGQDVRVSTVAVAQGNLTVTVTEQPEVSQPDPLSQGTTVTVPRTQINVDDGAKKKMTIMRQTVSLRELVDGLNALGVGPRDMITILQAIKAAGALQAEIEVL</sequence>